<dbReference type="CDD" id="cd00609">
    <property type="entry name" value="AAT_like"/>
    <property type="match status" value="1"/>
</dbReference>
<dbReference type="InterPro" id="IPR051446">
    <property type="entry name" value="HTH_trans_reg/aminotransferase"/>
</dbReference>
<dbReference type="InterPro" id="IPR015421">
    <property type="entry name" value="PyrdxlP-dep_Trfase_major"/>
</dbReference>
<dbReference type="Gene3D" id="1.10.10.10">
    <property type="entry name" value="Winged helix-like DNA-binding domain superfamily/Winged helix DNA-binding domain"/>
    <property type="match status" value="1"/>
</dbReference>
<dbReference type="Gene3D" id="3.40.640.10">
    <property type="entry name" value="Type I PLP-dependent aspartate aminotransferase-like (Major domain)"/>
    <property type="match status" value="1"/>
</dbReference>
<proteinExistence type="inferred from homology"/>
<organism evidence="7 8">
    <name type="scientific">Uliginosibacterium sediminicola</name>
    <dbReference type="NCBI Taxonomy" id="2024550"/>
    <lineage>
        <taxon>Bacteria</taxon>
        <taxon>Pseudomonadati</taxon>
        <taxon>Pseudomonadota</taxon>
        <taxon>Betaproteobacteria</taxon>
        <taxon>Rhodocyclales</taxon>
        <taxon>Zoogloeaceae</taxon>
        <taxon>Uliginosibacterium</taxon>
    </lineage>
</organism>
<dbReference type="EMBL" id="JBDIVE010000011">
    <property type="protein sequence ID" value="MEN3070228.1"/>
    <property type="molecule type" value="Genomic_DNA"/>
</dbReference>
<evidence type="ECO:0000256" key="4">
    <source>
        <dbReference type="ARBA" id="ARBA00023125"/>
    </source>
</evidence>
<dbReference type="Proteomes" id="UP001410394">
    <property type="component" value="Unassembled WGS sequence"/>
</dbReference>
<evidence type="ECO:0000256" key="5">
    <source>
        <dbReference type="ARBA" id="ARBA00023163"/>
    </source>
</evidence>
<dbReference type="InterPro" id="IPR036388">
    <property type="entry name" value="WH-like_DNA-bd_sf"/>
</dbReference>
<accession>A0ABU9Z2W2</accession>
<dbReference type="SMART" id="SM00345">
    <property type="entry name" value="HTH_GNTR"/>
    <property type="match status" value="1"/>
</dbReference>
<keyword evidence="5" id="KW-0804">Transcription</keyword>
<evidence type="ECO:0000259" key="6">
    <source>
        <dbReference type="PROSITE" id="PS50949"/>
    </source>
</evidence>
<dbReference type="PROSITE" id="PS50949">
    <property type="entry name" value="HTH_GNTR"/>
    <property type="match status" value="1"/>
</dbReference>
<evidence type="ECO:0000313" key="8">
    <source>
        <dbReference type="Proteomes" id="UP001410394"/>
    </source>
</evidence>
<dbReference type="GO" id="GO:0008483">
    <property type="term" value="F:transaminase activity"/>
    <property type="evidence" value="ECO:0007669"/>
    <property type="project" value="UniProtKB-KW"/>
</dbReference>
<keyword evidence="8" id="KW-1185">Reference proteome</keyword>
<dbReference type="InterPro" id="IPR036390">
    <property type="entry name" value="WH_DNA-bd_sf"/>
</dbReference>
<sequence length="472" mass="52014">MQLSLSSENAHPLVEQIVSAVRAQIDDRLLRPGTRLPAIRQLAERHGISRFTVVEAYDRLVAQGYLQSRRGAGFFVSPRDEAPSAALPAAQRQRAIDVAWLMRRSLSAPPGMLSASVGWLPPGWLDNDAVSKAVRQLTRGQDHSVRFGCYGEPNGFLPLREQLRITLAGIGVEARPEQIVLTLGATQALDIVARFYLRAGDTVLVDDPGYFNLFGALRLLGANLIGVPRGEDGPDTQALEQLAIAHKPKLFITHSVMHNPTCSNLSPATAYRMLQVAERQDFMIVEDDTYGDFHSGPAARLAALDQLQRVIYISSFSKTLSANVRVGYLACSPDLADELADIKLLTSVSTSEFTEQIIHRLLIEGHYRKHIERLQGRLAEQSVRTARMLEGAGLQFRHPDGGVFIWAKVPDIEDATPVAEQAEQAGILLAPGKIFRPQLQASPYLRINVAYANDVRLERFLHKRRTDAGAAT</sequence>
<dbReference type="SUPFAM" id="SSF53383">
    <property type="entry name" value="PLP-dependent transferases"/>
    <property type="match status" value="1"/>
</dbReference>
<evidence type="ECO:0000313" key="7">
    <source>
        <dbReference type="EMBL" id="MEN3070228.1"/>
    </source>
</evidence>
<dbReference type="InterPro" id="IPR000524">
    <property type="entry name" value="Tscrpt_reg_HTH_GntR"/>
</dbReference>
<evidence type="ECO:0000256" key="3">
    <source>
        <dbReference type="ARBA" id="ARBA00023015"/>
    </source>
</evidence>
<keyword evidence="2" id="KW-0663">Pyridoxal phosphate</keyword>
<comment type="similarity">
    <text evidence="1">In the C-terminal section; belongs to the class-I pyridoxal-phosphate-dependent aminotransferase family.</text>
</comment>
<gene>
    <name evidence="7" type="ORF">ABDB84_17215</name>
</gene>
<evidence type="ECO:0000256" key="2">
    <source>
        <dbReference type="ARBA" id="ARBA00022898"/>
    </source>
</evidence>
<keyword evidence="7" id="KW-0032">Aminotransferase</keyword>
<reference evidence="7 8" key="1">
    <citation type="journal article" date="2018" name="Int. J. Syst. Evol. Microbiol.">
        <title>Uliginosibacterium sediminicola sp. nov., isolated from freshwater sediment.</title>
        <authorList>
            <person name="Hwang W.M."/>
            <person name="Kim S.M."/>
            <person name="Kang K."/>
            <person name="Ahn T.Y."/>
        </authorList>
    </citation>
    <scope>NUCLEOTIDE SEQUENCE [LARGE SCALE GENOMIC DNA]</scope>
    <source>
        <strain evidence="7 8">M1-21</strain>
    </source>
</reference>
<keyword evidence="7" id="KW-0808">Transferase</keyword>
<dbReference type="InterPro" id="IPR015424">
    <property type="entry name" value="PyrdxlP-dep_Trfase"/>
</dbReference>
<feature type="domain" description="HTH gntR-type" evidence="6">
    <location>
        <begin position="11"/>
        <end position="79"/>
    </location>
</feature>
<keyword evidence="3" id="KW-0805">Transcription regulation</keyword>
<dbReference type="PANTHER" id="PTHR46577">
    <property type="entry name" value="HTH-TYPE TRANSCRIPTIONAL REGULATORY PROTEIN GABR"/>
    <property type="match status" value="1"/>
</dbReference>
<name>A0ABU9Z2W2_9RHOO</name>
<comment type="caution">
    <text evidence="7">The sequence shown here is derived from an EMBL/GenBank/DDBJ whole genome shotgun (WGS) entry which is preliminary data.</text>
</comment>
<dbReference type="RefSeq" id="WP_345921003.1">
    <property type="nucleotide sequence ID" value="NZ_JBDIVE010000011.1"/>
</dbReference>
<dbReference type="Pfam" id="PF00392">
    <property type="entry name" value="GntR"/>
    <property type="match status" value="1"/>
</dbReference>
<dbReference type="PANTHER" id="PTHR46577:SF2">
    <property type="entry name" value="TRANSCRIPTIONAL REGULATORY PROTEIN"/>
    <property type="match status" value="1"/>
</dbReference>
<evidence type="ECO:0000256" key="1">
    <source>
        <dbReference type="ARBA" id="ARBA00005384"/>
    </source>
</evidence>
<dbReference type="InterPro" id="IPR004839">
    <property type="entry name" value="Aminotransferase_I/II_large"/>
</dbReference>
<dbReference type="SUPFAM" id="SSF46785">
    <property type="entry name" value="Winged helix' DNA-binding domain"/>
    <property type="match status" value="1"/>
</dbReference>
<keyword evidence="4" id="KW-0238">DNA-binding</keyword>
<protein>
    <submittedName>
        <fullName evidence="7">PLP-dependent aminotransferase family protein</fullName>
    </submittedName>
</protein>
<dbReference type="PRINTS" id="PR00035">
    <property type="entry name" value="HTHGNTR"/>
</dbReference>
<dbReference type="Pfam" id="PF00155">
    <property type="entry name" value="Aminotran_1_2"/>
    <property type="match status" value="1"/>
</dbReference>
<dbReference type="CDD" id="cd07377">
    <property type="entry name" value="WHTH_GntR"/>
    <property type="match status" value="1"/>
</dbReference>